<dbReference type="EMBL" id="NRSZ01000202">
    <property type="protein sequence ID" value="PNY28836.1"/>
    <property type="molecule type" value="Genomic_DNA"/>
</dbReference>
<feature type="compositionally biased region" description="Basic residues" evidence="1">
    <location>
        <begin position="297"/>
        <end position="307"/>
    </location>
</feature>
<organism evidence="2 3">
    <name type="scientific">Tolypocladium capitatum</name>
    <dbReference type="NCBI Taxonomy" id="45235"/>
    <lineage>
        <taxon>Eukaryota</taxon>
        <taxon>Fungi</taxon>
        <taxon>Dikarya</taxon>
        <taxon>Ascomycota</taxon>
        <taxon>Pezizomycotina</taxon>
        <taxon>Sordariomycetes</taxon>
        <taxon>Hypocreomycetidae</taxon>
        <taxon>Hypocreales</taxon>
        <taxon>Ophiocordycipitaceae</taxon>
        <taxon>Tolypocladium</taxon>
    </lineage>
</organism>
<evidence type="ECO:0000313" key="3">
    <source>
        <dbReference type="Proteomes" id="UP000236621"/>
    </source>
</evidence>
<dbReference type="Proteomes" id="UP000236621">
    <property type="component" value="Unassembled WGS sequence"/>
</dbReference>
<sequence length="372" mass="42303">MPPKGPAIWENSVFLNNLVVNLYEAANQVNGLGPAVKEAIVESLHQREHDISWEAIRWSWMQQETNRLTWFCVVASSTPLAHHLDCPSLFQTFNPRSSSPRPRRCTTSTRQIKCMKWDPVVHEDLLIAMFQHISLTSEHWAKVMNELRAKGYEFSENALRWSNCQLHLISHHPRQPISPPTAGLFSFFSSSSLTEHLKQLPPGLHTQHTLQAIMPSRGWDATSHEALLLAFIDKIKPNKAMVTLVTERMKEMGYTYSYDAINQHVQKLRKNRDVSGINKAAGGTTTPTKTTPSKPTSARKRKTPSRKNAKELTPFDDEEEVKHLLKRELSDEELEVTTPTKKAKINEQLRQDYVPKLCKAADTAEANEANEI</sequence>
<proteinExistence type="predicted"/>
<accession>A0A2K3QMR7</accession>
<evidence type="ECO:0000256" key="1">
    <source>
        <dbReference type="SAM" id="MobiDB-lite"/>
    </source>
</evidence>
<reference evidence="2 3" key="1">
    <citation type="submission" date="2017-08" db="EMBL/GenBank/DDBJ databases">
        <title>Harnessing the power of phylogenomics to disentangle the directionality and signatures of interkingdom host jumping in the parasitic fungal genus Tolypocladium.</title>
        <authorList>
            <person name="Quandt C.A."/>
            <person name="Patterson W."/>
            <person name="Spatafora J.W."/>
        </authorList>
    </citation>
    <scope>NUCLEOTIDE SEQUENCE [LARGE SCALE GENOMIC DNA]</scope>
    <source>
        <strain evidence="2 3">CBS 113982</strain>
    </source>
</reference>
<evidence type="ECO:0000313" key="2">
    <source>
        <dbReference type="EMBL" id="PNY28836.1"/>
    </source>
</evidence>
<feature type="compositionally biased region" description="Low complexity" evidence="1">
    <location>
        <begin position="279"/>
        <end position="296"/>
    </location>
</feature>
<feature type="region of interest" description="Disordered" evidence="1">
    <location>
        <begin position="269"/>
        <end position="321"/>
    </location>
</feature>
<protein>
    <submittedName>
        <fullName evidence="2">Uncharacterized protein</fullName>
    </submittedName>
</protein>
<dbReference type="OrthoDB" id="4525115at2759"/>
<gene>
    <name evidence="2" type="ORF">TCAP_01245</name>
</gene>
<dbReference type="AlphaFoldDB" id="A0A2K3QMR7"/>
<keyword evidence="3" id="KW-1185">Reference proteome</keyword>
<comment type="caution">
    <text evidence="2">The sequence shown here is derived from an EMBL/GenBank/DDBJ whole genome shotgun (WGS) entry which is preliminary data.</text>
</comment>
<name>A0A2K3QMR7_9HYPO</name>